<evidence type="ECO:0000313" key="7">
    <source>
        <dbReference type="EMBL" id="KAJ8302717.1"/>
    </source>
</evidence>
<keyword evidence="3" id="KW-0547">Nucleotide-binding</keyword>
<reference evidence="7 8" key="1">
    <citation type="submission" date="2022-12" db="EMBL/GenBank/DDBJ databases">
        <title>Chromosome-level genome of Tegillarca granosa.</title>
        <authorList>
            <person name="Kim J."/>
        </authorList>
    </citation>
    <scope>NUCLEOTIDE SEQUENCE [LARGE SCALE GENOMIC DNA]</scope>
    <source>
        <strain evidence="7">Teg-2019</strain>
        <tissue evidence="7">Adductor muscle</tissue>
    </source>
</reference>
<dbReference type="InterPro" id="IPR011009">
    <property type="entry name" value="Kinase-like_dom_sf"/>
</dbReference>
<keyword evidence="4" id="KW-0418">Kinase</keyword>
<evidence type="ECO:0000256" key="2">
    <source>
        <dbReference type="ARBA" id="ARBA00022679"/>
    </source>
</evidence>
<protein>
    <recommendedName>
        <fullName evidence="6">Protein kinase domain-containing protein</fullName>
    </recommendedName>
</protein>
<evidence type="ECO:0000259" key="6">
    <source>
        <dbReference type="PROSITE" id="PS50011"/>
    </source>
</evidence>
<keyword evidence="2" id="KW-0808">Transferase</keyword>
<dbReference type="PROSITE" id="PS00108">
    <property type="entry name" value="PROTEIN_KINASE_ST"/>
    <property type="match status" value="1"/>
</dbReference>
<evidence type="ECO:0000256" key="4">
    <source>
        <dbReference type="ARBA" id="ARBA00022777"/>
    </source>
</evidence>
<keyword evidence="8" id="KW-1185">Reference proteome</keyword>
<evidence type="ECO:0000256" key="1">
    <source>
        <dbReference type="ARBA" id="ARBA00022527"/>
    </source>
</evidence>
<dbReference type="PANTHER" id="PTHR24346:SF82">
    <property type="entry name" value="KP78A-RELATED"/>
    <property type="match status" value="1"/>
</dbReference>
<dbReference type="PANTHER" id="PTHR24346">
    <property type="entry name" value="MAP/MICROTUBULE AFFINITY-REGULATING KINASE"/>
    <property type="match status" value="1"/>
</dbReference>
<feature type="domain" description="Protein kinase" evidence="6">
    <location>
        <begin position="1"/>
        <end position="180"/>
    </location>
</feature>
<dbReference type="SUPFAM" id="SSF56112">
    <property type="entry name" value="Protein kinase-like (PK-like)"/>
    <property type="match status" value="1"/>
</dbReference>
<accession>A0ABQ9EFN1</accession>
<keyword evidence="5" id="KW-0067">ATP-binding</keyword>
<evidence type="ECO:0000256" key="5">
    <source>
        <dbReference type="ARBA" id="ARBA00022840"/>
    </source>
</evidence>
<dbReference type="EMBL" id="JARBDR010000917">
    <property type="protein sequence ID" value="KAJ8302717.1"/>
    <property type="molecule type" value="Genomic_DNA"/>
</dbReference>
<organism evidence="7 8">
    <name type="scientific">Tegillarca granosa</name>
    <name type="common">Malaysian cockle</name>
    <name type="synonym">Anadara granosa</name>
    <dbReference type="NCBI Taxonomy" id="220873"/>
    <lineage>
        <taxon>Eukaryota</taxon>
        <taxon>Metazoa</taxon>
        <taxon>Spiralia</taxon>
        <taxon>Lophotrochozoa</taxon>
        <taxon>Mollusca</taxon>
        <taxon>Bivalvia</taxon>
        <taxon>Autobranchia</taxon>
        <taxon>Pteriomorphia</taxon>
        <taxon>Arcoida</taxon>
        <taxon>Arcoidea</taxon>
        <taxon>Arcidae</taxon>
        <taxon>Tegillarca</taxon>
    </lineage>
</organism>
<keyword evidence="1" id="KW-0723">Serine/threonine-protein kinase</keyword>
<dbReference type="Proteomes" id="UP001217089">
    <property type="component" value="Unassembled WGS sequence"/>
</dbReference>
<name>A0ABQ9EFN1_TEGGR</name>
<comment type="caution">
    <text evidence="7">The sequence shown here is derived from an EMBL/GenBank/DDBJ whole genome shotgun (WGS) entry which is preliminary data.</text>
</comment>
<sequence length="230" mass="26819">MELGKNDLLEEIRERKNVQENKAGVWFYQLHGGMMYMHSKGIVHRDLKCENLLLDEGQNLKITDFGFARKVIKNKLGEIKFSETYCGSYAYAAPEILKGVPYDPYTPDVWSIGVILFTMLYGRLPFDDSNHKKLLKQVQSRIVFPAKPEVSEECRILILKMLNKASERVPLANIRYDPWYKKYLPSSLDVSEPGSTDFKKVNFRKMWQKSRKMFVNQMKKVDVKNIALKL</sequence>
<dbReference type="Gene3D" id="1.10.510.10">
    <property type="entry name" value="Transferase(Phosphotransferase) domain 1"/>
    <property type="match status" value="1"/>
</dbReference>
<evidence type="ECO:0000256" key="3">
    <source>
        <dbReference type="ARBA" id="ARBA00022741"/>
    </source>
</evidence>
<evidence type="ECO:0000313" key="8">
    <source>
        <dbReference type="Proteomes" id="UP001217089"/>
    </source>
</evidence>
<dbReference type="PROSITE" id="PS50011">
    <property type="entry name" value="PROTEIN_KINASE_DOM"/>
    <property type="match status" value="1"/>
</dbReference>
<gene>
    <name evidence="7" type="ORF">KUTeg_019113</name>
</gene>
<proteinExistence type="predicted"/>
<dbReference type="InterPro" id="IPR000719">
    <property type="entry name" value="Prot_kinase_dom"/>
</dbReference>
<dbReference type="Pfam" id="PF00069">
    <property type="entry name" value="Pkinase"/>
    <property type="match status" value="1"/>
</dbReference>
<dbReference type="InterPro" id="IPR008271">
    <property type="entry name" value="Ser/Thr_kinase_AS"/>
</dbReference>
<dbReference type="SMART" id="SM00220">
    <property type="entry name" value="S_TKc"/>
    <property type="match status" value="1"/>
</dbReference>